<dbReference type="AlphaFoldDB" id="A0A1V5ME61"/>
<protein>
    <submittedName>
        <fullName evidence="7">Serpin (Serine protease inhibitor)</fullName>
    </submittedName>
</protein>
<dbReference type="PANTHER" id="PTHR11461:SF211">
    <property type="entry name" value="GH10112P-RELATED"/>
    <property type="match status" value="1"/>
</dbReference>
<dbReference type="CDD" id="cd19590">
    <property type="entry name" value="serpin_thermopin-like"/>
    <property type="match status" value="1"/>
</dbReference>
<dbReference type="PANTHER" id="PTHR11461">
    <property type="entry name" value="SERINE PROTEASE INHIBITOR, SERPIN"/>
    <property type="match status" value="1"/>
</dbReference>
<dbReference type="InterPro" id="IPR042185">
    <property type="entry name" value="Serpin_sf_2"/>
</dbReference>
<dbReference type="InterPro" id="IPR000215">
    <property type="entry name" value="Serpin_fam"/>
</dbReference>
<dbReference type="SMART" id="SM00093">
    <property type="entry name" value="SERPIN"/>
    <property type="match status" value="1"/>
</dbReference>
<dbReference type="SUPFAM" id="SSF56574">
    <property type="entry name" value="Serpins"/>
    <property type="match status" value="1"/>
</dbReference>
<evidence type="ECO:0000313" key="7">
    <source>
        <dbReference type="EMBL" id="OPZ91508.1"/>
    </source>
</evidence>
<evidence type="ECO:0000256" key="4">
    <source>
        <dbReference type="RuleBase" id="RU000411"/>
    </source>
</evidence>
<evidence type="ECO:0000256" key="3">
    <source>
        <dbReference type="ARBA" id="ARBA00022729"/>
    </source>
</evidence>
<feature type="signal peptide" evidence="5">
    <location>
        <begin position="1"/>
        <end position="17"/>
    </location>
</feature>
<dbReference type="FunFam" id="3.30.497.10:FF:000031">
    <property type="entry name" value="Putative salivary serpin"/>
    <property type="match status" value="1"/>
</dbReference>
<keyword evidence="2" id="KW-0964">Secreted</keyword>
<feature type="chain" id="PRO_5012415292" evidence="5">
    <location>
        <begin position="18"/>
        <end position="398"/>
    </location>
</feature>
<dbReference type="InterPro" id="IPR036186">
    <property type="entry name" value="Serpin_sf"/>
</dbReference>
<dbReference type="InterPro" id="IPR042178">
    <property type="entry name" value="Serpin_sf_1"/>
</dbReference>
<organism evidence="7">
    <name type="scientific">candidate division TA06 bacterium ADurb.Bin417</name>
    <dbReference type="NCBI Taxonomy" id="1852828"/>
    <lineage>
        <taxon>Bacteria</taxon>
        <taxon>Bacteria division TA06</taxon>
    </lineage>
</organism>
<reference evidence="7" key="1">
    <citation type="submission" date="2017-02" db="EMBL/GenBank/DDBJ databases">
        <title>Delving into the versatile metabolic prowess of the omnipresent phylum Bacteroidetes.</title>
        <authorList>
            <person name="Nobu M.K."/>
            <person name="Mei R."/>
            <person name="Narihiro T."/>
            <person name="Kuroda K."/>
            <person name="Liu W.-T."/>
        </authorList>
    </citation>
    <scope>NUCLEOTIDE SEQUENCE</scope>
    <source>
        <strain evidence="7">ADurb.Bin417</strain>
    </source>
</reference>
<accession>A0A1V5ME61</accession>
<gene>
    <name evidence="7" type="ORF">BWY73_01070</name>
</gene>
<dbReference type="Gene3D" id="3.30.497.10">
    <property type="entry name" value="Antithrombin, subunit I, domain 2"/>
    <property type="match status" value="1"/>
</dbReference>
<sequence>MKLATLLALAGAGLALAANAAAETDLEILNRGNTRFACELYQKLAEPARDNLFFSPNSLSTALAMAWAGARGETSRAMASTLHFDLPPERLHAAYRELLERLGSEKLNELNAANALWAQRGLGFLPEYLNLARNSYRAGLEELDFRKAPEPARKSINAWVERQTRDRIKDLIPPGVINSQTRLVLTNAIYFKGTWAEKFLEKNTLEAPFQPEAGPPVKARLMNRQGEFGYFETPELQGLEIPYAGERLSMVILLPREADGLKNLEKRLNAENLSGWLGQMRNREVKAALPRFRLTGEFALAGVLAGMGLGPAFSDRADFSGITGRPDLCISEVVHKSFVEVNEAGTEAAAATGVVMRVTSIRPPRAVPVFRADHPFIFLIRERATGALLFLGRLANPA</sequence>
<dbReference type="Proteomes" id="UP000485484">
    <property type="component" value="Unassembled WGS sequence"/>
</dbReference>
<evidence type="ECO:0000256" key="5">
    <source>
        <dbReference type="SAM" id="SignalP"/>
    </source>
</evidence>
<dbReference type="PROSITE" id="PS00284">
    <property type="entry name" value="SERPIN"/>
    <property type="match status" value="1"/>
</dbReference>
<evidence type="ECO:0000256" key="1">
    <source>
        <dbReference type="ARBA" id="ARBA00004613"/>
    </source>
</evidence>
<proteinExistence type="inferred from homology"/>
<dbReference type="InterPro" id="IPR023795">
    <property type="entry name" value="Serpin_CS"/>
</dbReference>
<dbReference type="GO" id="GO:0004867">
    <property type="term" value="F:serine-type endopeptidase inhibitor activity"/>
    <property type="evidence" value="ECO:0007669"/>
    <property type="project" value="InterPro"/>
</dbReference>
<comment type="similarity">
    <text evidence="4">Belongs to the serpin family.</text>
</comment>
<dbReference type="Gene3D" id="2.30.39.10">
    <property type="entry name" value="Alpha-1-antitrypsin, domain 1"/>
    <property type="match status" value="1"/>
</dbReference>
<comment type="caution">
    <text evidence="7">The sequence shown here is derived from an EMBL/GenBank/DDBJ whole genome shotgun (WGS) entry which is preliminary data.</text>
</comment>
<name>A0A1V5ME61_UNCT6</name>
<evidence type="ECO:0000259" key="6">
    <source>
        <dbReference type="SMART" id="SM00093"/>
    </source>
</evidence>
<keyword evidence="3 5" id="KW-0732">Signal</keyword>
<feature type="domain" description="Serpin" evidence="6">
    <location>
        <begin position="38"/>
        <end position="397"/>
    </location>
</feature>
<evidence type="ECO:0000256" key="2">
    <source>
        <dbReference type="ARBA" id="ARBA00022525"/>
    </source>
</evidence>
<dbReference type="EMBL" id="MWAK01000169">
    <property type="protein sequence ID" value="OPZ91508.1"/>
    <property type="molecule type" value="Genomic_DNA"/>
</dbReference>
<dbReference type="GO" id="GO:0005615">
    <property type="term" value="C:extracellular space"/>
    <property type="evidence" value="ECO:0007669"/>
    <property type="project" value="InterPro"/>
</dbReference>
<comment type="subcellular location">
    <subcellularLocation>
        <location evidence="1">Secreted</location>
    </subcellularLocation>
</comment>
<dbReference type="InterPro" id="IPR023796">
    <property type="entry name" value="Serpin_dom"/>
</dbReference>
<dbReference type="Pfam" id="PF00079">
    <property type="entry name" value="Serpin"/>
    <property type="match status" value="1"/>
</dbReference>